<dbReference type="EMBL" id="LDPH01000004">
    <property type="protein sequence ID" value="KLV27195.1"/>
    <property type="molecule type" value="Genomic_DNA"/>
</dbReference>
<feature type="transmembrane region" description="Helical" evidence="1">
    <location>
        <begin position="53"/>
        <end position="73"/>
    </location>
</feature>
<protein>
    <submittedName>
        <fullName evidence="2">Uncharacterized protein</fullName>
    </submittedName>
</protein>
<gene>
    <name evidence="2" type="ORF">ABW02_06615</name>
    <name evidence="3" type="ORF">CHH57_19115</name>
</gene>
<dbReference type="PATRIC" id="fig|1397.4.peg.3996"/>
<dbReference type="Proteomes" id="UP000216961">
    <property type="component" value="Unassembled WGS sequence"/>
</dbReference>
<evidence type="ECO:0000256" key="1">
    <source>
        <dbReference type="SAM" id="Phobius"/>
    </source>
</evidence>
<evidence type="ECO:0000313" key="4">
    <source>
        <dbReference type="Proteomes" id="UP000036045"/>
    </source>
</evidence>
<accession>A0A0J1LE62</accession>
<name>A0A0J1LE62_NIACI</name>
<comment type="caution">
    <text evidence="2">The sequence shown here is derived from an EMBL/GenBank/DDBJ whole genome shotgun (WGS) entry which is preliminary data.</text>
</comment>
<dbReference type="GeneID" id="56350373"/>
<evidence type="ECO:0000313" key="5">
    <source>
        <dbReference type="Proteomes" id="UP000216961"/>
    </source>
</evidence>
<dbReference type="OrthoDB" id="2413078at2"/>
<reference evidence="3 5" key="2">
    <citation type="submission" date="2017-07" db="EMBL/GenBank/DDBJ databases">
        <title>Isolation and whole genome analysis of endospore-forming bacteria from heroin.</title>
        <authorList>
            <person name="Kalinowski J."/>
            <person name="Ahrens B."/>
            <person name="Al-Dilaimi A."/>
            <person name="Winkler A."/>
            <person name="Wibberg D."/>
            <person name="Schleenbecker U."/>
            <person name="Ruckert C."/>
            <person name="Wolfel R."/>
            <person name="Grass G."/>
        </authorList>
    </citation>
    <scope>NUCLEOTIDE SEQUENCE [LARGE SCALE GENOMIC DNA]</scope>
    <source>
        <strain evidence="3 5">7521-2</strain>
    </source>
</reference>
<keyword evidence="4" id="KW-1185">Reference proteome</keyword>
<sequence length="95" mass="11102">MDIDFYGVFITAGILAVQFFFSTRNSIYWGAVLPLLYIGFVTWMLATDRIESFIAYILILLLGSLFLLAEWSGGRKYLHEKRRKELDKMKSHDMK</sequence>
<evidence type="ECO:0000313" key="3">
    <source>
        <dbReference type="EMBL" id="PAD81541.1"/>
    </source>
</evidence>
<reference evidence="2 4" key="1">
    <citation type="submission" date="2015-05" db="EMBL/GenBank/DDBJ databases">
        <title>Whole genome sequence and identification of bacterial endophytes from Costus igneus.</title>
        <authorList>
            <person name="Lee Y.P."/>
            <person name="Gan H.M."/>
            <person name="Eng W."/>
            <person name="Wheatley M.S."/>
            <person name="Caraballo A."/>
            <person name="Polter S."/>
            <person name="Savka M.A."/>
            <person name="Hudson A.O."/>
        </authorList>
    </citation>
    <scope>NUCLEOTIDE SEQUENCE [LARGE SCALE GENOMIC DNA]</scope>
    <source>
        <strain evidence="2 4">RIT379</strain>
    </source>
</reference>
<feature type="transmembrane region" description="Helical" evidence="1">
    <location>
        <begin position="28"/>
        <end position="47"/>
    </location>
</feature>
<keyword evidence="1" id="KW-0812">Transmembrane</keyword>
<dbReference type="EMBL" id="NPBQ01000120">
    <property type="protein sequence ID" value="PAD81541.1"/>
    <property type="molecule type" value="Genomic_DNA"/>
</dbReference>
<organism evidence="2 4">
    <name type="scientific">Niallia circulans</name>
    <name type="common">Bacillus circulans</name>
    <dbReference type="NCBI Taxonomy" id="1397"/>
    <lineage>
        <taxon>Bacteria</taxon>
        <taxon>Bacillati</taxon>
        <taxon>Bacillota</taxon>
        <taxon>Bacilli</taxon>
        <taxon>Bacillales</taxon>
        <taxon>Bacillaceae</taxon>
        <taxon>Niallia</taxon>
    </lineage>
</organism>
<dbReference type="AlphaFoldDB" id="A0A0J1LE62"/>
<dbReference type="KEGG" id="bcir:C2I06_09270"/>
<dbReference type="RefSeq" id="WP_047941163.1">
    <property type="nucleotide sequence ID" value="NZ_CP026031.1"/>
</dbReference>
<keyword evidence="1" id="KW-1133">Transmembrane helix</keyword>
<evidence type="ECO:0000313" key="2">
    <source>
        <dbReference type="EMBL" id="KLV27195.1"/>
    </source>
</evidence>
<keyword evidence="1" id="KW-0472">Membrane</keyword>
<proteinExistence type="predicted"/>
<dbReference type="Proteomes" id="UP000036045">
    <property type="component" value="Unassembled WGS sequence"/>
</dbReference>
<feature type="transmembrane region" description="Helical" evidence="1">
    <location>
        <begin position="6"/>
        <end position="21"/>
    </location>
</feature>